<dbReference type="EMBL" id="BAAATE010000053">
    <property type="protein sequence ID" value="GAA2698835.1"/>
    <property type="molecule type" value="Genomic_DNA"/>
</dbReference>
<dbReference type="InterPro" id="IPR036318">
    <property type="entry name" value="FAD-bd_PCMH-like_sf"/>
</dbReference>
<evidence type="ECO:0000313" key="1">
    <source>
        <dbReference type="EMBL" id="GAA2698835.1"/>
    </source>
</evidence>
<proteinExistence type="predicted"/>
<dbReference type="InterPro" id="IPR016169">
    <property type="entry name" value="FAD-bd_PCMH_sub2"/>
</dbReference>
<sequence length="74" mass="7817">MTVAGFIGGGGISWFSHGSGRVADSVCAFEIVDAGEGVDQVQCRRSPGVPAAASRSQFLSFDYVTPLTQHSRQR</sequence>
<name>A0ABN3TC29_9ACTN</name>
<comment type="caution">
    <text evidence="1">The sequence shown here is derived from an EMBL/GenBank/DDBJ whole genome shotgun (WGS) entry which is preliminary data.</text>
</comment>
<organism evidence="1 2">
    <name type="scientific">Nonomuraea recticatena</name>
    <dbReference type="NCBI Taxonomy" id="46178"/>
    <lineage>
        <taxon>Bacteria</taxon>
        <taxon>Bacillati</taxon>
        <taxon>Actinomycetota</taxon>
        <taxon>Actinomycetes</taxon>
        <taxon>Streptosporangiales</taxon>
        <taxon>Streptosporangiaceae</taxon>
        <taxon>Nonomuraea</taxon>
    </lineage>
</organism>
<dbReference type="SUPFAM" id="SSF56176">
    <property type="entry name" value="FAD-binding/transporter-associated domain-like"/>
    <property type="match status" value="1"/>
</dbReference>
<dbReference type="Proteomes" id="UP001501666">
    <property type="component" value="Unassembled WGS sequence"/>
</dbReference>
<protein>
    <submittedName>
        <fullName evidence="1">Uncharacterized protein</fullName>
    </submittedName>
</protein>
<accession>A0ABN3TC29</accession>
<evidence type="ECO:0000313" key="2">
    <source>
        <dbReference type="Proteomes" id="UP001501666"/>
    </source>
</evidence>
<keyword evidence="2" id="KW-1185">Reference proteome</keyword>
<gene>
    <name evidence="1" type="ORF">GCM10010412_094890</name>
</gene>
<reference evidence="1 2" key="1">
    <citation type="journal article" date="2019" name="Int. J. Syst. Evol. Microbiol.">
        <title>The Global Catalogue of Microorganisms (GCM) 10K type strain sequencing project: providing services to taxonomists for standard genome sequencing and annotation.</title>
        <authorList>
            <consortium name="The Broad Institute Genomics Platform"/>
            <consortium name="The Broad Institute Genome Sequencing Center for Infectious Disease"/>
            <person name="Wu L."/>
            <person name="Ma J."/>
        </authorList>
    </citation>
    <scope>NUCLEOTIDE SEQUENCE [LARGE SCALE GENOMIC DNA]</scope>
    <source>
        <strain evidence="1 2">JCM 6835</strain>
    </source>
</reference>
<dbReference type="Gene3D" id="3.30.465.10">
    <property type="match status" value="1"/>
</dbReference>